<dbReference type="GO" id="GO:0070224">
    <property type="term" value="F:sulfide:quinone oxidoreductase activity"/>
    <property type="evidence" value="ECO:0007669"/>
    <property type="project" value="TreeGrafter"/>
</dbReference>
<dbReference type="Proteomes" id="UP000199727">
    <property type="component" value="Unassembled WGS sequence"/>
</dbReference>
<keyword evidence="3" id="KW-0285">Flavoprotein</keyword>
<comment type="similarity">
    <text evidence="9">Belongs to the SQRD family.</text>
</comment>
<protein>
    <recommendedName>
        <fullName evidence="10">Sulfide:quinone oxidoreductase, mitochondrial</fullName>
    </recommendedName>
</protein>
<evidence type="ECO:0000256" key="1">
    <source>
        <dbReference type="ARBA" id="ARBA00001974"/>
    </source>
</evidence>
<dbReference type="PANTHER" id="PTHR10632:SF2">
    <property type="entry name" value="SULFIDE:QUINONE OXIDOREDUCTASE, MITOCHONDRIAL"/>
    <property type="match status" value="1"/>
</dbReference>
<feature type="domain" description="FAD/NAD(P)-binding" evidence="11">
    <location>
        <begin position="38"/>
        <end position="157"/>
    </location>
</feature>
<keyword evidence="5" id="KW-0274">FAD</keyword>
<dbReference type="EMBL" id="AMKT01000028">
    <property type="protein sequence ID" value="OXG24972.1"/>
    <property type="molecule type" value="Genomic_DNA"/>
</dbReference>
<dbReference type="AlphaFoldDB" id="A0A854QHE9"/>
<organism evidence="12 13">
    <name type="scientific">Cryptococcus neoformans Tu259-1</name>
    <dbReference type="NCBI Taxonomy" id="1230072"/>
    <lineage>
        <taxon>Eukaryota</taxon>
        <taxon>Fungi</taxon>
        <taxon>Dikarya</taxon>
        <taxon>Basidiomycota</taxon>
        <taxon>Agaricomycotina</taxon>
        <taxon>Tremellomycetes</taxon>
        <taxon>Tremellales</taxon>
        <taxon>Cryptococcaceae</taxon>
        <taxon>Cryptococcus</taxon>
        <taxon>Cryptococcus neoformans species complex</taxon>
    </lineage>
</organism>
<evidence type="ECO:0000313" key="13">
    <source>
        <dbReference type="Proteomes" id="UP000199727"/>
    </source>
</evidence>
<keyword evidence="7" id="KW-0560">Oxidoreductase</keyword>
<evidence type="ECO:0000259" key="11">
    <source>
        <dbReference type="Pfam" id="PF07992"/>
    </source>
</evidence>
<evidence type="ECO:0000256" key="8">
    <source>
        <dbReference type="ARBA" id="ARBA00023128"/>
    </source>
</evidence>
<evidence type="ECO:0000256" key="3">
    <source>
        <dbReference type="ARBA" id="ARBA00022630"/>
    </source>
</evidence>
<evidence type="ECO:0000256" key="10">
    <source>
        <dbReference type="ARBA" id="ARBA00070160"/>
    </source>
</evidence>
<evidence type="ECO:0000256" key="6">
    <source>
        <dbReference type="ARBA" id="ARBA00022946"/>
    </source>
</evidence>
<evidence type="ECO:0000256" key="9">
    <source>
        <dbReference type="ARBA" id="ARBA00060891"/>
    </source>
</evidence>
<gene>
    <name evidence="12" type="ORF">C361_01973</name>
</gene>
<dbReference type="SUPFAM" id="SSF51905">
    <property type="entry name" value="FAD/NAD(P)-binding domain"/>
    <property type="match status" value="2"/>
</dbReference>
<proteinExistence type="inferred from homology"/>
<comment type="caution">
    <text evidence="12">The sequence shown here is derived from an EMBL/GenBank/DDBJ whole genome shotgun (WGS) entry which is preliminary data.</text>
</comment>
<dbReference type="FunFam" id="3.50.50.60:FF:000034">
    <property type="entry name" value="sulfide:quinone oxidoreductase, mitochondrial"/>
    <property type="match status" value="1"/>
</dbReference>
<dbReference type="Gene3D" id="3.50.50.60">
    <property type="entry name" value="FAD/NAD(P)-binding domain"/>
    <property type="match status" value="2"/>
</dbReference>
<keyword evidence="6" id="KW-0809">Transit peptide</keyword>
<keyword evidence="8" id="KW-0496">Mitochondrion</keyword>
<reference evidence="12 13" key="1">
    <citation type="submission" date="2017-06" db="EMBL/GenBank/DDBJ databases">
        <title>Global population genomics of the pathogenic fungus Cryptococcus neoformans var. grubii.</title>
        <authorList>
            <person name="Cuomo C."/>
            <person name="Litvintseva A."/>
            <person name="Chen Y."/>
            <person name="Young S."/>
            <person name="Zeng Q."/>
            <person name="Chapman S."/>
            <person name="Gujja S."/>
            <person name="Saif S."/>
            <person name="Birren B."/>
        </authorList>
    </citation>
    <scope>NUCLEOTIDE SEQUENCE [LARGE SCALE GENOMIC DNA]</scope>
    <source>
        <strain evidence="12 13">Tu259-1</strain>
    </source>
</reference>
<evidence type="ECO:0000313" key="12">
    <source>
        <dbReference type="EMBL" id="OXG24972.1"/>
    </source>
</evidence>
<dbReference type="InterPro" id="IPR015904">
    <property type="entry name" value="Sulphide_quinone_reductase"/>
</dbReference>
<evidence type="ECO:0000256" key="2">
    <source>
        <dbReference type="ARBA" id="ARBA00004173"/>
    </source>
</evidence>
<dbReference type="Pfam" id="PF07992">
    <property type="entry name" value="Pyr_redox_2"/>
    <property type="match status" value="1"/>
</dbReference>
<keyword evidence="4" id="KW-0874">Quinone</keyword>
<comment type="cofactor">
    <cofactor evidence="1">
        <name>FAD</name>
        <dbReference type="ChEBI" id="CHEBI:57692"/>
    </cofactor>
</comment>
<evidence type="ECO:0000256" key="7">
    <source>
        <dbReference type="ARBA" id="ARBA00023002"/>
    </source>
</evidence>
<comment type="subcellular location">
    <subcellularLocation>
        <location evidence="2">Mitochondrion</location>
    </subcellularLocation>
</comment>
<evidence type="ECO:0000256" key="4">
    <source>
        <dbReference type="ARBA" id="ARBA00022719"/>
    </source>
</evidence>
<accession>A0A854QHE9</accession>
<dbReference type="InterPro" id="IPR023753">
    <property type="entry name" value="FAD/NAD-binding_dom"/>
</dbReference>
<name>A0A854QHE9_CRYNE</name>
<dbReference type="GO" id="GO:0071949">
    <property type="term" value="F:FAD binding"/>
    <property type="evidence" value="ECO:0007669"/>
    <property type="project" value="TreeGrafter"/>
</dbReference>
<dbReference type="GO" id="GO:0070221">
    <property type="term" value="P:sulfide oxidation, using sulfide:quinone oxidoreductase"/>
    <property type="evidence" value="ECO:0007669"/>
    <property type="project" value="TreeGrafter"/>
</dbReference>
<dbReference type="PANTHER" id="PTHR10632">
    <property type="entry name" value="SULFIDE:QUINONE OXIDOREDUCTASE"/>
    <property type="match status" value="1"/>
</dbReference>
<evidence type="ECO:0000256" key="5">
    <source>
        <dbReference type="ARBA" id="ARBA00022827"/>
    </source>
</evidence>
<sequence>MHFISIHTHISPAKMVALPKSIPSLARLASTSAGGKHKVVVIGAGAAGLSAANQVYNAFKAQGKTLADGDVAIVDANRNHDYQPGWTLVGSGLASKETYRRPVSSLIGNQFAHIPQNAAGFEPGANQVVLADGSKIGYDYLIVGAGLQINWDNVKGLTAALADPSNSKVSSIYSYETVDKTWDLIRNFKGEGEAIFTQPFGVIKCAGAPQKINYMADYWWKSQNQKYHSTFITGMPTMFSVPHYSKALDALRQEKGIDALFNTNLVEVRPESKTAVFEVLAGEEKGKKIEKEFGLLHAVPPMGPLKAIKESPLADSVGWVDVDQGTLQHKKYENVFSLGDSSSLPTSKTAAAITGQSPVLTHNLVALMETGKIGDAIYDGYTSCPLFTGRGSLLLAEFKYGAERKETFGKFVDQSVPNRFFYHLTKDVIPRAYFSKMLKGEWYGPRSIFPPQYLPQSQ</sequence>
<dbReference type="GO" id="GO:0048038">
    <property type="term" value="F:quinone binding"/>
    <property type="evidence" value="ECO:0007669"/>
    <property type="project" value="UniProtKB-KW"/>
</dbReference>
<dbReference type="OrthoDB" id="5376590at2759"/>
<dbReference type="InterPro" id="IPR036188">
    <property type="entry name" value="FAD/NAD-bd_sf"/>
</dbReference>
<dbReference type="GO" id="GO:0005739">
    <property type="term" value="C:mitochondrion"/>
    <property type="evidence" value="ECO:0007669"/>
    <property type="project" value="UniProtKB-SubCell"/>
</dbReference>